<dbReference type="SUPFAM" id="SSF46626">
    <property type="entry name" value="Cytochrome c"/>
    <property type="match status" value="1"/>
</dbReference>
<dbReference type="EMBL" id="JANSUY010000001">
    <property type="protein sequence ID" value="MCR9013829.1"/>
    <property type="molecule type" value="Genomic_DNA"/>
</dbReference>
<feature type="transmembrane region" description="Helical" evidence="5">
    <location>
        <begin position="292"/>
        <end position="312"/>
    </location>
</feature>
<feature type="transmembrane region" description="Helical" evidence="5">
    <location>
        <begin position="160"/>
        <end position="180"/>
    </location>
</feature>
<evidence type="ECO:0000256" key="2">
    <source>
        <dbReference type="ARBA" id="ARBA00022723"/>
    </source>
</evidence>
<dbReference type="Pfam" id="PF00034">
    <property type="entry name" value="Cytochrom_C"/>
    <property type="match status" value="1"/>
</dbReference>
<keyword evidence="1 4" id="KW-0349">Heme</keyword>
<organism evidence="7 8">
    <name type="scientific">Aquiflexum gelatinilyticum</name>
    <dbReference type="NCBI Taxonomy" id="2961943"/>
    <lineage>
        <taxon>Bacteria</taxon>
        <taxon>Pseudomonadati</taxon>
        <taxon>Bacteroidota</taxon>
        <taxon>Cytophagia</taxon>
        <taxon>Cytophagales</taxon>
        <taxon>Cyclobacteriaceae</taxon>
        <taxon>Aquiflexum</taxon>
    </lineage>
</organism>
<evidence type="ECO:0000256" key="4">
    <source>
        <dbReference type="PROSITE-ProRule" id="PRU00433"/>
    </source>
</evidence>
<dbReference type="InterPro" id="IPR036909">
    <property type="entry name" value="Cyt_c-like_dom_sf"/>
</dbReference>
<sequence>MKTAPELISQKPTASPIERQLAKPWMFWAVFFFLMASLFGLLMRYFHIGEVNFFEYKHVLHTHSHLALLGWGYLLVTGALVFTFVKDAKRLLTYKVILGISVLSTLGMMLSFPFQGYGLYSITFSSLHLITSYFFAFFFLQDLSRHKETTATRLVRFSIIWMLVSSLGLWAIGPVGALLGRLHPLYFMSVQWFLHFQLNGWFVYGFLGLLAAYLLKNGWRIPVSKKSEWILHLSLFLTYALAVSWSTPIKALFFINAAGVILQVIAYSRILDPAFIQLFQGLKFPKNWIDRMLYIGMMSLVAKALIQAALIIPDVATIAYTIRMYVIGFVHLVMLGSITFGIGAFALKNNWLATDRFSGLGWHFLALAFLASEILLLGQGTLLWAQLGFIPHFPLILFTASSLFPFGLLLIWVGLWRKPAFNETEITIENTIKTQLHKNTKTMKSTMIMTMGAALLLMASCGGGGENQGTYTPPSAEEKVKEADPKGVGEIKSVELGATVDEALAEKGKAILDLKCTACHQLNDKRLVGPGFQGVTNRRRPEWIMNMITNVDVMLDEDPTAQALLEECLTRMPNQNISKEEARHILEFMRKNDLEKTGSMDAAAQ</sequence>
<evidence type="ECO:0000256" key="1">
    <source>
        <dbReference type="ARBA" id="ARBA00022617"/>
    </source>
</evidence>
<keyword evidence="5" id="KW-0812">Transmembrane</keyword>
<feature type="transmembrane region" description="Helical" evidence="5">
    <location>
        <begin position="359"/>
        <end position="387"/>
    </location>
</feature>
<feature type="transmembrane region" description="Helical" evidence="5">
    <location>
        <begin position="393"/>
        <end position="415"/>
    </location>
</feature>
<keyword evidence="5" id="KW-1133">Transmembrane helix</keyword>
<feature type="transmembrane region" description="Helical" evidence="5">
    <location>
        <begin position="192"/>
        <end position="215"/>
    </location>
</feature>
<evidence type="ECO:0000259" key="6">
    <source>
        <dbReference type="PROSITE" id="PS51007"/>
    </source>
</evidence>
<dbReference type="RefSeq" id="WP_258421721.1">
    <property type="nucleotide sequence ID" value="NZ_JANSUY010000001.1"/>
</dbReference>
<feature type="transmembrane region" description="Helical" evidence="5">
    <location>
        <begin position="92"/>
        <end position="112"/>
    </location>
</feature>
<dbReference type="GO" id="GO:0046872">
    <property type="term" value="F:metal ion binding"/>
    <property type="evidence" value="ECO:0007669"/>
    <property type="project" value="UniProtKB-KW"/>
</dbReference>
<feature type="transmembrane region" description="Helical" evidence="5">
    <location>
        <begin position="227"/>
        <end position="245"/>
    </location>
</feature>
<keyword evidence="8" id="KW-1185">Reference proteome</keyword>
<dbReference type="GO" id="GO:0020037">
    <property type="term" value="F:heme binding"/>
    <property type="evidence" value="ECO:0007669"/>
    <property type="project" value="InterPro"/>
</dbReference>
<dbReference type="GO" id="GO:0009055">
    <property type="term" value="F:electron transfer activity"/>
    <property type="evidence" value="ECO:0007669"/>
    <property type="project" value="InterPro"/>
</dbReference>
<evidence type="ECO:0000256" key="5">
    <source>
        <dbReference type="SAM" id="Phobius"/>
    </source>
</evidence>
<keyword evidence="3 4" id="KW-0408">Iron</keyword>
<gene>
    <name evidence="7" type="ORF">NU887_02215</name>
</gene>
<feature type="transmembrane region" description="Helical" evidence="5">
    <location>
        <begin position="324"/>
        <end position="347"/>
    </location>
</feature>
<dbReference type="Gene3D" id="1.10.760.10">
    <property type="entry name" value="Cytochrome c-like domain"/>
    <property type="match status" value="1"/>
</dbReference>
<evidence type="ECO:0000313" key="7">
    <source>
        <dbReference type="EMBL" id="MCR9013829.1"/>
    </source>
</evidence>
<dbReference type="PROSITE" id="PS51007">
    <property type="entry name" value="CYTC"/>
    <property type="match status" value="1"/>
</dbReference>
<evidence type="ECO:0000313" key="8">
    <source>
        <dbReference type="Proteomes" id="UP001142175"/>
    </source>
</evidence>
<comment type="caution">
    <text evidence="7">The sequence shown here is derived from an EMBL/GenBank/DDBJ whole genome shotgun (WGS) entry which is preliminary data.</text>
</comment>
<protein>
    <submittedName>
        <fullName evidence="7">Cytochrome c</fullName>
    </submittedName>
</protein>
<proteinExistence type="predicted"/>
<reference evidence="7" key="1">
    <citation type="submission" date="2022-08" db="EMBL/GenBank/DDBJ databases">
        <authorList>
            <person name="Zhang D."/>
        </authorList>
    </citation>
    <scope>NUCLEOTIDE SEQUENCE</scope>
    <source>
        <strain evidence="7">XJ19-11</strain>
    </source>
</reference>
<name>A0A9X2P675_9BACT</name>
<feature type="transmembrane region" description="Helical" evidence="5">
    <location>
        <begin position="118"/>
        <end position="140"/>
    </location>
</feature>
<feature type="domain" description="Cytochrome c" evidence="6">
    <location>
        <begin position="503"/>
        <end position="593"/>
    </location>
</feature>
<keyword evidence="2 4" id="KW-0479">Metal-binding</keyword>
<dbReference type="AlphaFoldDB" id="A0A9X2P675"/>
<accession>A0A9X2P675</accession>
<dbReference type="Proteomes" id="UP001142175">
    <property type="component" value="Unassembled WGS sequence"/>
</dbReference>
<evidence type="ECO:0000256" key="3">
    <source>
        <dbReference type="ARBA" id="ARBA00023004"/>
    </source>
</evidence>
<feature type="transmembrane region" description="Helical" evidence="5">
    <location>
        <begin position="251"/>
        <end position="271"/>
    </location>
</feature>
<feature type="transmembrane region" description="Helical" evidence="5">
    <location>
        <begin position="25"/>
        <end position="46"/>
    </location>
</feature>
<keyword evidence="5" id="KW-0472">Membrane</keyword>
<feature type="transmembrane region" description="Helical" evidence="5">
    <location>
        <begin position="66"/>
        <end position="85"/>
    </location>
</feature>
<dbReference type="InterPro" id="IPR009056">
    <property type="entry name" value="Cyt_c-like_dom"/>
</dbReference>